<sequence>MYLTPISVFIWELIFCYRIQAKLTKVQHGTDVTLSCEVSDLSQSSTVQWQREGASVPNSTLVYNNTAYIILHNVNHHSNGKYHCTGSHQGKEQIYKNQTLKVTQYAEQKKYILYRENSNSSNLTLICNSKRTYNRIMWTRELNQKIEVMITAEKDKKLEVYGAIIPEKPLSTFYNGNDFIFHISPVKFNYSGTYKCIVNDNVTYSSLTLHTLRVFAEPAVMIRNQSVVLSCELSDVTERVTLSWLKMERNRARLIKQEVLTPKDPKRRVSVTLNSAWEDLLLYQCVVFSENTLRAVAPVTLHLIQSLRKEPHSAIPKHTTEPTSQGNSMETRSIIIIVFTVSGCVVLLLGALLFYTRRKSSTGADMFRVEEEKEGEELHYASVTIVELDCGNTREQFLIYSFFPAHNYDFNFKCTNVKDNKNTCKSLYILIYWAFCAPEQIPHIIYRTRHFQGEFL</sequence>
<dbReference type="InterPro" id="IPR036179">
    <property type="entry name" value="Ig-like_dom_sf"/>
</dbReference>
<dbReference type="InterPro" id="IPR003599">
    <property type="entry name" value="Ig_sub"/>
</dbReference>
<keyword evidence="10" id="KW-0393">Immunoglobulin domain</keyword>
<dbReference type="Pfam" id="PF13927">
    <property type="entry name" value="Ig_3"/>
    <property type="match status" value="1"/>
</dbReference>
<evidence type="ECO:0000256" key="3">
    <source>
        <dbReference type="ARBA" id="ARBA00022692"/>
    </source>
</evidence>
<dbReference type="InterPro" id="IPR013783">
    <property type="entry name" value="Ig-like_fold"/>
</dbReference>
<evidence type="ECO:0000256" key="10">
    <source>
        <dbReference type="ARBA" id="ARBA00023319"/>
    </source>
</evidence>
<proteinExistence type="predicted"/>
<feature type="domain" description="Ig-like" evidence="13">
    <location>
        <begin position="120"/>
        <end position="208"/>
    </location>
</feature>
<feature type="domain" description="Ig-like" evidence="13">
    <location>
        <begin position="5"/>
        <end position="101"/>
    </location>
</feature>
<reference evidence="14" key="1">
    <citation type="submission" date="2023-08" db="EMBL/GenBank/DDBJ databases">
        <title>Pelteobagrus vachellii genome.</title>
        <authorList>
            <person name="Liu H."/>
        </authorList>
    </citation>
    <scope>NUCLEOTIDE SEQUENCE</scope>
    <source>
        <strain evidence="14">PRFRI_2022a</strain>
        <tissue evidence="14">Muscle</tissue>
    </source>
</reference>
<evidence type="ECO:0000259" key="13">
    <source>
        <dbReference type="PROSITE" id="PS50835"/>
    </source>
</evidence>
<dbReference type="SUPFAM" id="SSF48726">
    <property type="entry name" value="Immunoglobulin"/>
    <property type="match status" value="3"/>
</dbReference>
<evidence type="ECO:0000256" key="9">
    <source>
        <dbReference type="ARBA" id="ARBA00023180"/>
    </source>
</evidence>
<keyword evidence="15" id="KW-1185">Reference proteome</keyword>
<dbReference type="GO" id="GO:0031295">
    <property type="term" value="P:T cell costimulation"/>
    <property type="evidence" value="ECO:0007669"/>
    <property type="project" value="TreeGrafter"/>
</dbReference>
<evidence type="ECO:0000256" key="11">
    <source>
        <dbReference type="SAM" id="Phobius"/>
    </source>
</evidence>
<protein>
    <recommendedName>
        <fullName evidence="13">Ig-like domain-containing protein</fullName>
    </recommendedName>
</protein>
<feature type="transmembrane region" description="Helical" evidence="11">
    <location>
        <begin position="334"/>
        <end position="356"/>
    </location>
</feature>
<evidence type="ECO:0000313" key="15">
    <source>
        <dbReference type="Proteomes" id="UP001187315"/>
    </source>
</evidence>
<keyword evidence="4 12" id="KW-0732">Signal</keyword>
<keyword evidence="8" id="KW-0675">Receptor</keyword>
<comment type="caution">
    <text evidence="14">The sequence shown here is derived from an EMBL/GenBank/DDBJ whole genome shotgun (WGS) entry which is preliminary data.</text>
</comment>
<dbReference type="EMBL" id="JAVHJS010000008">
    <property type="protein sequence ID" value="KAK2850353.1"/>
    <property type="molecule type" value="Genomic_DNA"/>
</dbReference>
<gene>
    <name evidence="14" type="ORF">Q7C36_009136</name>
</gene>
<dbReference type="PANTHER" id="PTHR25466:SF9">
    <property type="entry name" value="FIBRONECTIN TYPE-III DOMAIN-CONTAINING PROTEIN"/>
    <property type="match status" value="1"/>
</dbReference>
<feature type="domain" description="Ig-like" evidence="13">
    <location>
        <begin position="224"/>
        <end position="300"/>
    </location>
</feature>
<dbReference type="InterPro" id="IPR051713">
    <property type="entry name" value="T-cell_Activation_Regulation"/>
</dbReference>
<evidence type="ECO:0000256" key="4">
    <source>
        <dbReference type="ARBA" id="ARBA00022729"/>
    </source>
</evidence>
<evidence type="ECO:0000256" key="12">
    <source>
        <dbReference type="SAM" id="SignalP"/>
    </source>
</evidence>
<dbReference type="InterPro" id="IPR007110">
    <property type="entry name" value="Ig-like_dom"/>
</dbReference>
<dbReference type="SMART" id="SM00409">
    <property type="entry name" value="IG"/>
    <property type="match status" value="3"/>
</dbReference>
<keyword evidence="9" id="KW-0325">Glycoprotein</keyword>
<dbReference type="AlphaFoldDB" id="A0AA88T100"/>
<evidence type="ECO:0000256" key="5">
    <source>
        <dbReference type="ARBA" id="ARBA00022989"/>
    </source>
</evidence>
<keyword evidence="7" id="KW-1015">Disulfide bond</keyword>
<name>A0AA88T100_TACVA</name>
<accession>A0AA88T100</accession>
<dbReference type="GO" id="GO:0007166">
    <property type="term" value="P:cell surface receptor signaling pathway"/>
    <property type="evidence" value="ECO:0007669"/>
    <property type="project" value="TreeGrafter"/>
</dbReference>
<feature type="signal peptide" evidence="12">
    <location>
        <begin position="1"/>
        <end position="21"/>
    </location>
</feature>
<dbReference type="PANTHER" id="PTHR25466">
    <property type="entry name" value="T-LYMPHOCYTE ACTIVATION ANTIGEN"/>
    <property type="match status" value="1"/>
</dbReference>
<evidence type="ECO:0000256" key="6">
    <source>
        <dbReference type="ARBA" id="ARBA00023136"/>
    </source>
</evidence>
<dbReference type="GO" id="GO:0042130">
    <property type="term" value="P:negative regulation of T cell proliferation"/>
    <property type="evidence" value="ECO:0007669"/>
    <property type="project" value="TreeGrafter"/>
</dbReference>
<organism evidence="14 15">
    <name type="scientific">Tachysurus vachellii</name>
    <name type="common">Darkbarbel catfish</name>
    <name type="synonym">Pelteobagrus vachellii</name>
    <dbReference type="NCBI Taxonomy" id="175792"/>
    <lineage>
        <taxon>Eukaryota</taxon>
        <taxon>Metazoa</taxon>
        <taxon>Chordata</taxon>
        <taxon>Craniata</taxon>
        <taxon>Vertebrata</taxon>
        <taxon>Euteleostomi</taxon>
        <taxon>Actinopterygii</taxon>
        <taxon>Neopterygii</taxon>
        <taxon>Teleostei</taxon>
        <taxon>Ostariophysi</taxon>
        <taxon>Siluriformes</taxon>
        <taxon>Bagridae</taxon>
        <taxon>Tachysurus</taxon>
    </lineage>
</organism>
<comment type="subcellular location">
    <subcellularLocation>
        <location evidence="1">Cell membrane</location>
        <topology evidence="1">Single-pass type I membrane protein</topology>
    </subcellularLocation>
</comment>
<evidence type="ECO:0000256" key="2">
    <source>
        <dbReference type="ARBA" id="ARBA00022475"/>
    </source>
</evidence>
<evidence type="ECO:0000256" key="1">
    <source>
        <dbReference type="ARBA" id="ARBA00004251"/>
    </source>
</evidence>
<feature type="chain" id="PRO_5041636194" description="Ig-like domain-containing protein" evidence="12">
    <location>
        <begin position="22"/>
        <end position="456"/>
    </location>
</feature>
<keyword evidence="3 11" id="KW-0812">Transmembrane</keyword>
<dbReference type="GO" id="GO:0071222">
    <property type="term" value="P:cellular response to lipopolysaccharide"/>
    <property type="evidence" value="ECO:0007669"/>
    <property type="project" value="TreeGrafter"/>
</dbReference>
<evidence type="ECO:0000313" key="14">
    <source>
        <dbReference type="EMBL" id="KAK2850353.1"/>
    </source>
</evidence>
<keyword evidence="6 11" id="KW-0472">Membrane</keyword>
<dbReference type="GO" id="GO:0042102">
    <property type="term" value="P:positive regulation of T cell proliferation"/>
    <property type="evidence" value="ECO:0007669"/>
    <property type="project" value="TreeGrafter"/>
</dbReference>
<evidence type="ECO:0000256" key="7">
    <source>
        <dbReference type="ARBA" id="ARBA00023157"/>
    </source>
</evidence>
<dbReference type="SMART" id="SM00408">
    <property type="entry name" value="IGc2"/>
    <property type="match status" value="2"/>
</dbReference>
<dbReference type="InterPro" id="IPR003598">
    <property type="entry name" value="Ig_sub2"/>
</dbReference>
<dbReference type="GO" id="GO:0006955">
    <property type="term" value="P:immune response"/>
    <property type="evidence" value="ECO:0007669"/>
    <property type="project" value="TreeGrafter"/>
</dbReference>
<dbReference type="PROSITE" id="PS50835">
    <property type="entry name" value="IG_LIKE"/>
    <property type="match status" value="3"/>
</dbReference>
<dbReference type="GO" id="GO:0009897">
    <property type="term" value="C:external side of plasma membrane"/>
    <property type="evidence" value="ECO:0007669"/>
    <property type="project" value="TreeGrafter"/>
</dbReference>
<evidence type="ECO:0000256" key="8">
    <source>
        <dbReference type="ARBA" id="ARBA00023170"/>
    </source>
</evidence>
<keyword evidence="5 11" id="KW-1133">Transmembrane helix</keyword>
<keyword evidence="2" id="KW-1003">Cell membrane</keyword>
<dbReference type="Proteomes" id="UP001187315">
    <property type="component" value="Unassembled WGS sequence"/>
</dbReference>
<dbReference type="Gene3D" id="2.60.40.10">
    <property type="entry name" value="Immunoglobulins"/>
    <property type="match status" value="2"/>
</dbReference>